<dbReference type="PANTHER" id="PTHR37468:SF1">
    <property type="entry name" value="SULFATE TRANSPORTER CYSZ"/>
    <property type="match status" value="1"/>
</dbReference>
<keyword evidence="9 10" id="KW-0472">Membrane</keyword>
<feature type="transmembrane region" description="Helical" evidence="10">
    <location>
        <begin position="162"/>
        <end position="181"/>
    </location>
</feature>
<evidence type="ECO:0008006" key="13">
    <source>
        <dbReference type="Google" id="ProtNLM"/>
    </source>
</evidence>
<keyword evidence="8" id="KW-0764">Sulfate transport</keyword>
<sequence length="267" mass="30170">MSRSIVTGFGFFSGVFYPFLALKIIWQNKTLWRYLIIPILINILVGIISYILLLNPSLNFYDNFTNNLILRVDQLIDSLPQWLEFLTYIISAIASFLKGIMIIILLILVGFVILQFGGILGSPFYGKLSEKIEILKKGNLDLIEINIVREIFRAILFELKKLLFIIVFSIPLFLLNFIPAFGNLISLIGGLSITVTIICLDFFDATLERKRLSFREKLKFVWGGFPLTTGFGLICLALISIPFVNLIAIPICVSAGTLLICDHNTPR</sequence>
<keyword evidence="6 10" id="KW-0812">Transmembrane</keyword>
<keyword evidence="4" id="KW-0997">Cell inner membrane</keyword>
<feature type="transmembrane region" description="Helical" evidence="10">
    <location>
        <begin position="32"/>
        <end position="53"/>
    </location>
</feature>
<dbReference type="GO" id="GO:0000103">
    <property type="term" value="P:sulfate assimilation"/>
    <property type="evidence" value="ECO:0007669"/>
    <property type="project" value="TreeGrafter"/>
</dbReference>
<dbReference type="AlphaFoldDB" id="A0A844GU08"/>
<feature type="transmembrane region" description="Helical" evidence="10">
    <location>
        <begin position="85"/>
        <end position="114"/>
    </location>
</feature>
<evidence type="ECO:0000256" key="7">
    <source>
        <dbReference type="ARBA" id="ARBA00022989"/>
    </source>
</evidence>
<dbReference type="Pfam" id="PF07264">
    <property type="entry name" value="EI24"/>
    <property type="match status" value="1"/>
</dbReference>
<feature type="transmembrane region" description="Helical" evidence="10">
    <location>
        <begin position="187"/>
        <end position="207"/>
    </location>
</feature>
<keyword evidence="7 10" id="KW-1133">Transmembrane helix</keyword>
<evidence type="ECO:0000256" key="4">
    <source>
        <dbReference type="ARBA" id="ARBA00022519"/>
    </source>
</evidence>
<evidence type="ECO:0000256" key="9">
    <source>
        <dbReference type="ARBA" id="ARBA00023136"/>
    </source>
</evidence>
<reference evidence="11 12" key="1">
    <citation type="submission" date="2019-11" db="EMBL/GenBank/DDBJ databases">
        <title>Isolation of a new High Light Tolerant Cyanobacteria.</title>
        <authorList>
            <person name="Dobson Z."/>
            <person name="Vaughn N."/>
            <person name="Vaughn M."/>
            <person name="Fromme P."/>
            <person name="Mazor Y."/>
        </authorList>
    </citation>
    <scope>NUCLEOTIDE SEQUENCE [LARGE SCALE GENOMIC DNA]</scope>
    <source>
        <strain evidence="11 12">0216</strain>
    </source>
</reference>
<dbReference type="InterPro" id="IPR059112">
    <property type="entry name" value="CysZ/EI24"/>
</dbReference>
<dbReference type="GO" id="GO:0009675">
    <property type="term" value="F:high-affinity sulfate:proton symporter activity"/>
    <property type="evidence" value="ECO:0007669"/>
    <property type="project" value="TreeGrafter"/>
</dbReference>
<evidence type="ECO:0000256" key="6">
    <source>
        <dbReference type="ARBA" id="ARBA00022692"/>
    </source>
</evidence>
<evidence type="ECO:0000256" key="2">
    <source>
        <dbReference type="ARBA" id="ARBA00022448"/>
    </source>
</evidence>
<keyword evidence="2" id="KW-0813">Transport</keyword>
<evidence type="ECO:0000256" key="5">
    <source>
        <dbReference type="ARBA" id="ARBA00022605"/>
    </source>
</evidence>
<keyword evidence="3" id="KW-1003">Cell membrane</keyword>
<dbReference type="EMBL" id="WMIA01000005">
    <property type="protein sequence ID" value="MTF38542.1"/>
    <property type="molecule type" value="Genomic_DNA"/>
</dbReference>
<evidence type="ECO:0000256" key="8">
    <source>
        <dbReference type="ARBA" id="ARBA00023032"/>
    </source>
</evidence>
<evidence type="ECO:0000313" key="11">
    <source>
        <dbReference type="EMBL" id="MTF38542.1"/>
    </source>
</evidence>
<comment type="subcellular location">
    <subcellularLocation>
        <location evidence="1">Membrane</location>
        <topology evidence="1">Multi-pass membrane protein</topology>
    </subcellularLocation>
</comment>
<dbReference type="Proteomes" id="UP000437131">
    <property type="component" value="Unassembled WGS sequence"/>
</dbReference>
<dbReference type="InterPro" id="IPR050480">
    <property type="entry name" value="CysZ-like"/>
</dbReference>
<dbReference type="GO" id="GO:0019344">
    <property type="term" value="P:cysteine biosynthetic process"/>
    <property type="evidence" value="ECO:0007669"/>
    <property type="project" value="TreeGrafter"/>
</dbReference>
<protein>
    <recommendedName>
        <fullName evidence="13">Sulfate transporter CysZ</fullName>
    </recommendedName>
</protein>
<evidence type="ECO:0000256" key="10">
    <source>
        <dbReference type="SAM" id="Phobius"/>
    </source>
</evidence>
<accession>A0A844GU08</accession>
<name>A0A844GU08_9CHRO</name>
<gene>
    <name evidence="11" type="ORF">GGC33_06355</name>
</gene>
<proteinExistence type="predicted"/>
<evidence type="ECO:0000256" key="3">
    <source>
        <dbReference type="ARBA" id="ARBA00022475"/>
    </source>
</evidence>
<feature type="transmembrane region" description="Helical" evidence="10">
    <location>
        <begin position="6"/>
        <end position="25"/>
    </location>
</feature>
<evidence type="ECO:0000313" key="12">
    <source>
        <dbReference type="Proteomes" id="UP000437131"/>
    </source>
</evidence>
<feature type="transmembrane region" description="Helical" evidence="10">
    <location>
        <begin position="219"/>
        <end position="239"/>
    </location>
</feature>
<comment type="caution">
    <text evidence="11">The sequence shown here is derived from an EMBL/GenBank/DDBJ whole genome shotgun (WGS) entry which is preliminary data.</text>
</comment>
<dbReference type="GO" id="GO:0005886">
    <property type="term" value="C:plasma membrane"/>
    <property type="evidence" value="ECO:0007669"/>
    <property type="project" value="TreeGrafter"/>
</dbReference>
<evidence type="ECO:0000256" key="1">
    <source>
        <dbReference type="ARBA" id="ARBA00004141"/>
    </source>
</evidence>
<dbReference type="RefSeq" id="WP_155083422.1">
    <property type="nucleotide sequence ID" value="NZ_WMIA01000005.1"/>
</dbReference>
<dbReference type="PANTHER" id="PTHR37468">
    <property type="entry name" value="SULFATE TRANSPORTER CYSZ"/>
    <property type="match status" value="1"/>
</dbReference>
<keyword evidence="5" id="KW-0028">Amino-acid biosynthesis</keyword>
<organism evidence="11 12">
    <name type="scientific">Cyanobacterium aponinum 0216</name>
    <dbReference type="NCBI Taxonomy" id="2676140"/>
    <lineage>
        <taxon>Bacteria</taxon>
        <taxon>Bacillati</taxon>
        <taxon>Cyanobacteriota</taxon>
        <taxon>Cyanophyceae</taxon>
        <taxon>Oscillatoriophycideae</taxon>
        <taxon>Chroococcales</taxon>
        <taxon>Geminocystaceae</taxon>
        <taxon>Cyanobacterium</taxon>
    </lineage>
</organism>